<sequence length="120" mass="13862">MTIELIEALKAEGVTVKADGDFLELSPAEKITDDLIQQLRTHKPAILAELRREERREKVLRMLAENPNTQRIFVTDTKSDSNSVILTFAIRDQYTFEMLIPQEKYDAFLLLELIDKAQIQ</sequence>
<dbReference type="Gene3D" id="1.10.10.1830">
    <property type="entry name" value="Non-ribosomal peptide synthase, adenylation domain"/>
    <property type="match status" value="1"/>
</dbReference>
<dbReference type="InterPro" id="IPR041464">
    <property type="entry name" value="TubC_N"/>
</dbReference>
<dbReference type="Pfam" id="PF18563">
    <property type="entry name" value="TubC_N"/>
    <property type="match status" value="1"/>
</dbReference>
<evidence type="ECO:0000313" key="3">
    <source>
        <dbReference type="Proteomes" id="UP000244128"/>
    </source>
</evidence>
<evidence type="ECO:0000259" key="1">
    <source>
        <dbReference type="Pfam" id="PF18563"/>
    </source>
</evidence>
<dbReference type="Proteomes" id="UP000244128">
    <property type="component" value="Unassembled WGS sequence"/>
</dbReference>
<organism evidence="2 3">
    <name type="scientific">Nitrosomonas oligotropha</name>
    <dbReference type="NCBI Taxonomy" id="42354"/>
    <lineage>
        <taxon>Bacteria</taxon>
        <taxon>Pseudomonadati</taxon>
        <taxon>Pseudomonadota</taxon>
        <taxon>Betaproteobacteria</taxon>
        <taxon>Nitrosomonadales</taxon>
        <taxon>Nitrosomonadaceae</taxon>
        <taxon>Nitrosomonas</taxon>
    </lineage>
</organism>
<evidence type="ECO:0000313" key="2">
    <source>
        <dbReference type="EMBL" id="PTQ76738.1"/>
    </source>
</evidence>
<comment type="caution">
    <text evidence="2">The sequence shown here is derived from an EMBL/GenBank/DDBJ whole genome shotgun (WGS) entry which is preliminary data.</text>
</comment>
<gene>
    <name evidence="2" type="ORF">C8R26_11457</name>
</gene>
<reference evidence="2 3" key="1">
    <citation type="submission" date="2018-04" db="EMBL/GenBank/DDBJ databases">
        <title>Active sludge and wastewater microbial communities from Klosterneuburg, Austria.</title>
        <authorList>
            <person name="Wagner M."/>
        </authorList>
    </citation>
    <scope>NUCLEOTIDE SEQUENCE [LARGE SCALE GENOMIC DNA]</scope>
    <source>
        <strain evidence="2 3">Nm49</strain>
    </source>
</reference>
<accession>A0A2T5HZ29</accession>
<dbReference type="EMBL" id="QAOI01000014">
    <property type="protein sequence ID" value="PTQ76738.1"/>
    <property type="molecule type" value="Genomic_DNA"/>
</dbReference>
<dbReference type="AlphaFoldDB" id="A0A2T5HZ29"/>
<protein>
    <recommendedName>
        <fullName evidence="1">TubC N-terminal docking domain-containing protein</fullName>
    </recommendedName>
</protein>
<dbReference type="InterPro" id="IPR044894">
    <property type="entry name" value="TubC_N_sf"/>
</dbReference>
<name>A0A2T5HZ29_9PROT</name>
<dbReference type="RefSeq" id="WP_258193031.1">
    <property type="nucleotide sequence ID" value="NZ_QAOI01000014.1"/>
</dbReference>
<proteinExistence type="predicted"/>
<feature type="domain" description="TubC N-terminal docking" evidence="1">
    <location>
        <begin position="4"/>
        <end position="51"/>
    </location>
</feature>